<reference evidence="8 9" key="1">
    <citation type="submission" date="2025-04" db="UniProtKB">
        <authorList>
            <consortium name="RefSeq"/>
        </authorList>
    </citation>
    <scope>IDENTIFICATION</scope>
    <source>
        <tissue evidence="8 9">Gonads</tissue>
    </source>
</reference>
<name>A0A6J2XPC2_SITOR</name>
<dbReference type="RefSeq" id="XP_030752921.1">
    <property type="nucleotide sequence ID" value="XM_030897061.1"/>
</dbReference>
<dbReference type="PANTHER" id="PTHR24379">
    <property type="entry name" value="KRAB AND ZINC FINGER DOMAIN-CONTAINING"/>
    <property type="match status" value="1"/>
</dbReference>
<keyword evidence="4" id="KW-0862">Zinc</keyword>
<evidence type="ECO:0000313" key="8">
    <source>
        <dbReference type="RefSeq" id="XP_030752920.1"/>
    </source>
</evidence>
<evidence type="ECO:0000259" key="6">
    <source>
        <dbReference type="PROSITE" id="PS50157"/>
    </source>
</evidence>
<dbReference type="InterPro" id="IPR036236">
    <property type="entry name" value="Znf_C2H2_sf"/>
</dbReference>
<evidence type="ECO:0000256" key="3">
    <source>
        <dbReference type="ARBA" id="ARBA00022771"/>
    </source>
</evidence>
<evidence type="ECO:0000256" key="2">
    <source>
        <dbReference type="ARBA" id="ARBA00022737"/>
    </source>
</evidence>
<keyword evidence="7" id="KW-1185">Reference proteome</keyword>
<feature type="domain" description="C2H2-type" evidence="6">
    <location>
        <begin position="318"/>
        <end position="346"/>
    </location>
</feature>
<feature type="domain" description="C2H2-type" evidence="6">
    <location>
        <begin position="251"/>
        <end position="279"/>
    </location>
</feature>
<feature type="domain" description="C2H2-type" evidence="6">
    <location>
        <begin position="153"/>
        <end position="180"/>
    </location>
</feature>
<accession>A0A6J2XPC2</accession>
<feature type="domain" description="C2H2-type" evidence="6">
    <location>
        <begin position="382"/>
        <end position="410"/>
    </location>
</feature>
<proteinExistence type="predicted"/>
<sequence length="594" mass="69279">MNNIDEEIDLKSPTDAAFNNESIDLEHVKQEINISEENINGSSDNKFELDLQAVKLTNMEGNKHEIYIETGVAADDKLEMLKQTQKYIRKCPICGILTRNISRHKKIHLAPEERQLFACTDCGKKYTTKQILQHHLETNHFNPRPKNAQRDMHKCSICGYQTRNMSYFGRHQKTHLAREKRQIFACVHCEKKYTSNRNLRRHVEDYHLDSRSEDAQKNIRKCSICGYQTRNITHFGRHQMIHLAPEERQLFACAFCAKKYRNKHNLKHHIEKKHNVSRLKKVHKKIYRCSICSYQTLRKFHFKVHKNIHLPPEERPMFPCAQCDKKYTSNTNLQDHVKRGHSRLKESQKKVRCSTCDYQTRRIANLRRHEAIHLAPKERQLLCCTHCDRKYRTKGFLKRHLESNHIGSRDADCIPPIEEAILDSLKIEINDHAPLSDEFKNAECPAVTNEVKSDDFIKTEPDDVGLSLNKDMYDDFKNSECLSETNEVKSEPDDVAPVLNIAMYDDLKNTENLFVTQKVKLEDIIKMEPDDVAPVLNQDMYDDLKIAECSATNEVKSEPGYVAPSLNKNMHDDFKNSECLSETNEVKLEDFIKT</sequence>
<evidence type="ECO:0000256" key="5">
    <source>
        <dbReference type="PROSITE-ProRule" id="PRU00042"/>
    </source>
</evidence>
<evidence type="ECO:0000313" key="7">
    <source>
        <dbReference type="Proteomes" id="UP000504635"/>
    </source>
</evidence>
<dbReference type="PANTHER" id="PTHR24379:SF121">
    <property type="entry name" value="C2H2-TYPE DOMAIN-CONTAINING PROTEIN"/>
    <property type="match status" value="1"/>
</dbReference>
<evidence type="ECO:0000313" key="9">
    <source>
        <dbReference type="RefSeq" id="XP_030752921.1"/>
    </source>
</evidence>
<dbReference type="OrthoDB" id="3561125at2759"/>
<keyword evidence="1" id="KW-0479">Metal-binding</keyword>
<dbReference type="AlphaFoldDB" id="A0A6J2XPC2"/>
<dbReference type="PROSITE" id="PS00028">
    <property type="entry name" value="ZINC_FINGER_C2H2_1"/>
    <property type="match status" value="5"/>
</dbReference>
<dbReference type="GeneID" id="115879986"/>
<dbReference type="InterPro" id="IPR013087">
    <property type="entry name" value="Znf_C2H2_type"/>
</dbReference>
<feature type="domain" description="C2H2-type" evidence="6">
    <location>
        <begin position="351"/>
        <end position="378"/>
    </location>
</feature>
<evidence type="ECO:0000256" key="1">
    <source>
        <dbReference type="ARBA" id="ARBA00022723"/>
    </source>
</evidence>
<organism evidence="7 9">
    <name type="scientific">Sitophilus oryzae</name>
    <name type="common">Rice weevil</name>
    <name type="synonym">Curculio oryzae</name>
    <dbReference type="NCBI Taxonomy" id="7048"/>
    <lineage>
        <taxon>Eukaryota</taxon>
        <taxon>Metazoa</taxon>
        <taxon>Ecdysozoa</taxon>
        <taxon>Arthropoda</taxon>
        <taxon>Hexapoda</taxon>
        <taxon>Insecta</taxon>
        <taxon>Pterygota</taxon>
        <taxon>Neoptera</taxon>
        <taxon>Endopterygota</taxon>
        <taxon>Coleoptera</taxon>
        <taxon>Polyphaga</taxon>
        <taxon>Cucujiformia</taxon>
        <taxon>Curculionidae</taxon>
        <taxon>Dryophthorinae</taxon>
        <taxon>Sitophilus</taxon>
    </lineage>
</organism>
<evidence type="ECO:0000256" key="4">
    <source>
        <dbReference type="ARBA" id="ARBA00022833"/>
    </source>
</evidence>
<protein>
    <submittedName>
        <fullName evidence="8 9">Zinc finger protein 480-like isoform X1</fullName>
    </submittedName>
</protein>
<keyword evidence="2" id="KW-0677">Repeat</keyword>
<keyword evidence="3 5" id="KW-0863">Zinc-finger</keyword>
<dbReference type="RefSeq" id="XP_030752920.1">
    <property type="nucleotide sequence ID" value="XM_030897060.1"/>
</dbReference>
<dbReference type="PROSITE" id="PS50157">
    <property type="entry name" value="ZINC_FINGER_C2H2_2"/>
    <property type="match status" value="7"/>
</dbReference>
<feature type="domain" description="C2H2-type" evidence="6">
    <location>
        <begin position="184"/>
        <end position="212"/>
    </location>
</feature>
<dbReference type="Gene3D" id="3.30.160.60">
    <property type="entry name" value="Classic Zinc Finger"/>
    <property type="match status" value="5"/>
</dbReference>
<dbReference type="Proteomes" id="UP000504635">
    <property type="component" value="Unplaced"/>
</dbReference>
<feature type="domain" description="C2H2-type" evidence="6">
    <location>
        <begin position="117"/>
        <end position="145"/>
    </location>
</feature>
<dbReference type="SMART" id="SM00355">
    <property type="entry name" value="ZnF_C2H2"/>
    <property type="match status" value="10"/>
</dbReference>
<dbReference type="Pfam" id="PF00096">
    <property type="entry name" value="zf-C2H2"/>
    <property type="match status" value="3"/>
</dbReference>
<dbReference type="KEGG" id="soy:115879986"/>
<gene>
    <name evidence="8 9" type="primary">LOC115879986</name>
</gene>
<dbReference type="GO" id="GO:0008270">
    <property type="term" value="F:zinc ion binding"/>
    <property type="evidence" value="ECO:0007669"/>
    <property type="project" value="UniProtKB-KW"/>
</dbReference>
<dbReference type="SUPFAM" id="SSF57667">
    <property type="entry name" value="beta-beta-alpha zinc fingers"/>
    <property type="match status" value="4"/>
</dbReference>